<dbReference type="Proteomes" id="UP000594454">
    <property type="component" value="Chromosome 3"/>
</dbReference>
<accession>A0A7R8UP99</accession>
<keyword evidence="8" id="KW-0969">Cilium</keyword>
<feature type="domain" description="Trichohyalin-plectin-homology" evidence="15">
    <location>
        <begin position="90"/>
        <end position="441"/>
    </location>
</feature>
<sequence>METTKDPPMVQNPANYFQDTVRAGGSNISNFFRGMLEEQRREEAIEKGVQLAARQALEISKQTTEESKLAMELVDNKRRNFIEQKRRQQLRENNEELRQLEMKLRAAYTGKALAAQIAEREAIRQQEKLLCEQENNLLEAARIKDAEYRQMQLEEERKRKKHFREEMIEQIAERATERAKKYEEFLKEKKILDEISRKLIEEEMAELKEKAERQTQFRKDIQDFLCMQKSWREQHKQITDDEDVKLAEFLKKREAELAAREREKQEMKLKRQEISDRIGNEVAALYNAKMKRQELIENLLVAEYSQRVDEEQRKKLEKQLRERIQVRLQLAEQKADNLRRKFCQQEEDRIFREEQMQLLAERDKLELLSNEKRRRKILEHRKEIQNCLDEKKKRRAEEVALLVKQRDDDFAEENRMRQLIEEERILMLKEHATELMGFLPPGILRESDREFLPLPPIT</sequence>
<evidence type="ECO:0000256" key="14">
    <source>
        <dbReference type="SAM" id="Coils"/>
    </source>
</evidence>
<dbReference type="GO" id="GO:0044782">
    <property type="term" value="P:cilium organization"/>
    <property type="evidence" value="ECO:0007669"/>
    <property type="project" value="TreeGrafter"/>
</dbReference>
<keyword evidence="6" id="KW-0282">Flagellum</keyword>
<dbReference type="PANTHER" id="PTHR19265">
    <property type="entry name" value="MEIOSIS-SPECIFIC NUCLEAR STRUCTURAL PROTEIN 1"/>
    <property type="match status" value="1"/>
</dbReference>
<evidence type="ECO:0000256" key="7">
    <source>
        <dbReference type="ARBA" id="ARBA00023054"/>
    </source>
</evidence>
<feature type="coiled-coil region" evidence="14">
    <location>
        <begin position="301"/>
        <end position="341"/>
    </location>
</feature>
<protein>
    <recommendedName>
        <fullName evidence="4">Meiosis-specific nuclear structural protein 1</fullName>
    </recommendedName>
</protein>
<evidence type="ECO:0000256" key="13">
    <source>
        <dbReference type="ARBA" id="ARBA00046114"/>
    </source>
</evidence>
<evidence type="ECO:0000256" key="2">
    <source>
        <dbReference type="ARBA" id="ARBA00004611"/>
    </source>
</evidence>
<gene>
    <name evidence="16" type="ORF">HERILL_LOCUS7395</name>
</gene>
<organism evidence="16 17">
    <name type="scientific">Hermetia illucens</name>
    <name type="common">Black soldier fly</name>
    <dbReference type="NCBI Taxonomy" id="343691"/>
    <lineage>
        <taxon>Eukaryota</taxon>
        <taxon>Metazoa</taxon>
        <taxon>Ecdysozoa</taxon>
        <taxon>Arthropoda</taxon>
        <taxon>Hexapoda</taxon>
        <taxon>Insecta</taxon>
        <taxon>Pterygota</taxon>
        <taxon>Neoptera</taxon>
        <taxon>Endopterygota</taxon>
        <taxon>Diptera</taxon>
        <taxon>Brachycera</taxon>
        <taxon>Stratiomyomorpha</taxon>
        <taxon>Stratiomyidae</taxon>
        <taxon>Hermetiinae</taxon>
        <taxon>Hermetia</taxon>
    </lineage>
</organism>
<evidence type="ECO:0000256" key="11">
    <source>
        <dbReference type="ARBA" id="ARBA00023254"/>
    </source>
</evidence>
<keyword evidence="10" id="KW-0539">Nucleus</keyword>
<dbReference type="InParanoid" id="A0A7R8UP99"/>
<evidence type="ECO:0000256" key="4">
    <source>
        <dbReference type="ARBA" id="ARBA00014813"/>
    </source>
</evidence>
<comment type="similarity">
    <text evidence="3">Belongs to the MNS1 family.</text>
</comment>
<dbReference type="InterPro" id="IPR026504">
    <property type="entry name" value="MNS1"/>
</dbReference>
<comment type="subcellular location">
    <subcellularLocation>
        <location evidence="2">Cytoplasm</location>
        <location evidence="2">Cytoskeleton</location>
        <location evidence="2">Flagellum axoneme</location>
    </subcellularLocation>
    <subcellularLocation>
        <location evidence="1">Nucleus</location>
    </subcellularLocation>
</comment>
<feature type="coiled-coil region" evidence="14">
    <location>
        <begin position="80"/>
        <end position="107"/>
    </location>
</feature>
<name>A0A7R8UP99_HERIL</name>
<dbReference type="AlphaFoldDB" id="A0A7R8UP99"/>
<reference evidence="16 17" key="1">
    <citation type="submission" date="2020-11" db="EMBL/GenBank/DDBJ databases">
        <authorList>
            <person name="Wallbank WR R."/>
            <person name="Pardo Diaz C."/>
            <person name="Kozak K."/>
            <person name="Martin S."/>
            <person name="Jiggins C."/>
            <person name="Moest M."/>
            <person name="Warren A I."/>
            <person name="Generalovic N T."/>
            <person name="Byers J.R.P. K."/>
            <person name="Montejo-Kovacevich G."/>
            <person name="Yen C E."/>
        </authorList>
    </citation>
    <scope>NUCLEOTIDE SEQUENCE [LARGE SCALE GENOMIC DNA]</scope>
</reference>
<keyword evidence="9" id="KW-0206">Cytoskeleton</keyword>
<evidence type="ECO:0000313" key="16">
    <source>
        <dbReference type="EMBL" id="CAD7084507.1"/>
    </source>
</evidence>
<feature type="coiled-coil region" evidence="14">
    <location>
        <begin position="250"/>
        <end position="277"/>
    </location>
</feature>
<dbReference type="GO" id="GO:0005634">
    <property type="term" value="C:nucleus"/>
    <property type="evidence" value="ECO:0007669"/>
    <property type="project" value="UniProtKB-SubCell"/>
</dbReference>
<keyword evidence="12" id="KW-0966">Cell projection</keyword>
<dbReference type="FunCoup" id="A0A7R8UP99">
    <property type="interactions" value="8"/>
</dbReference>
<evidence type="ECO:0000313" key="17">
    <source>
        <dbReference type="Proteomes" id="UP000594454"/>
    </source>
</evidence>
<comment type="function">
    <text evidence="13">Microtubule inner protein (MIP) part of the dynein-decorated doublet microtubules (DMTs) in cilia axoneme, which is required for motile cilia beating. May play a role in the control of meiotic division and germ cell differentiation through regulation of pairing and recombination during meiosis. Required for sperm flagella assembly. May play a role in the assembly and function of the outer dynein arm-docking complex (ODA-DC). ODA-DC mediates outer dynein arms (ODA) binding onto the axonemal doublet microtubules.</text>
</comment>
<keyword evidence="5" id="KW-0963">Cytoplasm</keyword>
<keyword evidence="17" id="KW-1185">Reference proteome</keyword>
<evidence type="ECO:0000256" key="6">
    <source>
        <dbReference type="ARBA" id="ARBA00022846"/>
    </source>
</evidence>
<dbReference type="OrthoDB" id="197839at2759"/>
<dbReference type="GO" id="GO:0051321">
    <property type="term" value="P:meiotic cell cycle"/>
    <property type="evidence" value="ECO:0007669"/>
    <property type="project" value="UniProtKB-KW"/>
</dbReference>
<dbReference type="InterPro" id="IPR043597">
    <property type="entry name" value="TPH_dom"/>
</dbReference>
<dbReference type="EMBL" id="LR899011">
    <property type="protein sequence ID" value="CAD7084507.1"/>
    <property type="molecule type" value="Genomic_DNA"/>
</dbReference>
<keyword evidence="7 14" id="KW-0175">Coiled coil</keyword>
<evidence type="ECO:0000256" key="10">
    <source>
        <dbReference type="ARBA" id="ARBA00023242"/>
    </source>
</evidence>
<evidence type="ECO:0000256" key="12">
    <source>
        <dbReference type="ARBA" id="ARBA00023273"/>
    </source>
</evidence>
<evidence type="ECO:0000256" key="1">
    <source>
        <dbReference type="ARBA" id="ARBA00004123"/>
    </source>
</evidence>
<evidence type="ECO:0000256" key="3">
    <source>
        <dbReference type="ARBA" id="ARBA00009158"/>
    </source>
</evidence>
<evidence type="ECO:0000256" key="9">
    <source>
        <dbReference type="ARBA" id="ARBA00023212"/>
    </source>
</evidence>
<evidence type="ECO:0000259" key="15">
    <source>
        <dbReference type="Pfam" id="PF13868"/>
    </source>
</evidence>
<evidence type="ECO:0000256" key="5">
    <source>
        <dbReference type="ARBA" id="ARBA00022490"/>
    </source>
</evidence>
<dbReference type="GO" id="GO:0031514">
    <property type="term" value="C:motile cilium"/>
    <property type="evidence" value="ECO:0007669"/>
    <property type="project" value="TreeGrafter"/>
</dbReference>
<dbReference type="Pfam" id="PF13868">
    <property type="entry name" value="TPH"/>
    <property type="match status" value="1"/>
</dbReference>
<dbReference type="PANTHER" id="PTHR19265:SF0">
    <property type="entry name" value="MEIOSIS-SPECIFIC NUCLEAR STRUCTURAL PROTEIN 1"/>
    <property type="match status" value="1"/>
</dbReference>
<keyword evidence="11" id="KW-0469">Meiosis</keyword>
<proteinExistence type="inferred from homology"/>
<evidence type="ECO:0000256" key="8">
    <source>
        <dbReference type="ARBA" id="ARBA00023069"/>
    </source>
</evidence>